<organism evidence="2 3">
    <name type="scientific">Paracoccus denitrificans</name>
    <dbReference type="NCBI Taxonomy" id="266"/>
    <lineage>
        <taxon>Bacteria</taxon>
        <taxon>Pseudomonadati</taxon>
        <taxon>Pseudomonadota</taxon>
        <taxon>Alphaproteobacteria</taxon>
        <taxon>Rhodobacterales</taxon>
        <taxon>Paracoccaceae</taxon>
        <taxon>Paracoccus</taxon>
    </lineage>
</organism>
<dbReference type="Proteomes" id="UP000315344">
    <property type="component" value="Unassembled WGS sequence"/>
</dbReference>
<dbReference type="Gene3D" id="3.30.10.10">
    <property type="entry name" value="Trypsin Inhibitor V, subunit A"/>
    <property type="match status" value="1"/>
</dbReference>
<dbReference type="AlphaFoldDB" id="A0A533IA24"/>
<dbReference type="PROSITE" id="PS51257">
    <property type="entry name" value="PROKAR_LIPOPROTEIN"/>
    <property type="match status" value="1"/>
</dbReference>
<dbReference type="Pfam" id="PF11720">
    <property type="entry name" value="Inhibitor_I78"/>
    <property type="match status" value="1"/>
</dbReference>
<evidence type="ECO:0000313" key="2">
    <source>
        <dbReference type="EMBL" id="TKW67324.1"/>
    </source>
</evidence>
<comment type="caution">
    <text evidence="2">The sequence shown here is derived from an EMBL/GenBank/DDBJ whole genome shotgun (WGS) entry which is preliminary data.</text>
</comment>
<proteinExistence type="predicted"/>
<name>A0A533IA24_PARDE</name>
<feature type="signal peptide" evidence="1">
    <location>
        <begin position="1"/>
        <end position="22"/>
    </location>
</feature>
<evidence type="ECO:0000256" key="1">
    <source>
        <dbReference type="SAM" id="SignalP"/>
    </source>
</evidence>
<feature type="chain" id="PRO_5022124993" description="Peptidase inhibitor I78 family protein" evidence="1">
    <location>
        <begin position="23"/>
        <end position="92"/>
    </location>
</feature>
<accession>A0A533IA24</accession>
<evidence type="ECO:0000313" key="3">
    <source>
        <dbReference type="Proteomes" id="UP000315344"/>
    </source>
</evidence>
<dbReference type="PANTHER" id="PTHR39600">
    <property type="entry name" value="PEPTIDASE INHIBITOR I78 FAMILY PROTEIN"/>
    <property type="match status" value="1"/>
</dbReference>
<keyword evidence="1" id="KW-0732">Signal</keyword>
<protein>
    <recommendedName>
        <fullName evidence="4">Peptidase inhibitor I78 family protein</fullName>
    </recommendedName>
</protein>
<evidence type="ECO:0008006" key="4">
    <source>
        <dbReference type="Google" id="ProtNLM"/>
    </source>
</evidence>
<dbReference type="PANTHER" id="PTHR39600:SF1">
    <property type="entry name" value="PEPTIDASE INHIBITOR I78 FAMILY PROTEIN"/>
    <property type="match status" value="1"/>
</dbReference>
<dbReference type="EMBL" id="VAFL01000004">
    <property type="protein sequence ID" value="TKW67324.1"/>
    <property type="molecule type" value="Genomic_DNA"/>
</dbReference>
<sequence length="92" mass="10007">MRLALSLALLGLLAGCTQPPTAPEARPAPSDACRASQYARLMGKDRALLARMTLPDGARVIGPEMAVTADYRPDRLNVEYDENDMIVRVSCF</sequence>
<dbReference type="InterPro" id="IPR021719">
    <property type="entry name" value="Prot_inh_I78"/>
</dbReference>
<reference evidence="2 3" key="1">
    <citation type="journal article" date="2017" name="Nat. Commun.">
        <title>In situ click chemistry generation of cyclooxygenase-2 inhibitors.</title>
        <authorList>
            <person name="Bhardwaj A."/>
            <person name="Kaur J."/>
            <person name="Wuest M."/>
            <person name="Wuest F."/>
        </authorList>
    </citation>
    <scope>NUCLEOTIDE SEQUENCE [LARGE SCALE GENOMIC DNA]</scope>
    <source>
        <strain evidence="2">S2_012_000_R3_94</strain>
    </source>
</reference>
<gene>
    <name evidence="2" type="ORF">DI616_06650</name>
</gene>